<organism evidence="2 3">
    <name type="scientific">Coregonus suidteri</name>
    <dbReference type="NCBI Taxonomy" id="861788"/>
    <lineage>
        <taxon>Eukaryota</taxon>
        <taxon>Metazoa</taxon>
        <taxon>Chordata</taxon>
        <taxon>Craniata</taxon>
        <taxon>Vertebrata</taxon>
        <taxon>Euteleostomi</taxon>
        <taxon>Actinopterygii</taxon>
        <taxon>Neopterygii</taxon>
        <taxon>Teleostei</taxon>
        <taxon>Protacanthopterygii</taxon>
        <taxon>Salmoniformes</taxon>
        <taxon>Salmonidae</taxon>
        <taxon>Coregoninae</taxon>
        <taxon>Coregonus</taxon>
    </lineage>
</organism>
<keyword evidence="3" id="KW-1185">Reference proteome</keyword>
<name>A0AAN8LMV7_9TELE</name>
<proteinExistence type="predicted"/>
<evidence type="ECO:0000313" key="3">
    <source>
        <dbReference type="Proteomes" id="UP001356427"/>
    </source>
</evidence>
<accession>A0AAN8LMV7</accession>
<sequence length="102" mass="11951">MAKIQLLRVFLNQRLTAAAEEIFGAVAKTTAEYQEEVYRSKEENGRLQRQLDIVLKPPEIQLHRTDLHQLSLTVFEEEVPPEQQHCEQEWSPSLRQEDPEPK</sequence>
<evidence type="ECO:0000256" key="1">
    <source>
        <dbReference type="SAM" id="MobiDB-lite"/>
    </source>
</evidence>
<protein>
    <submittedName>
        <fullName evidence="2">Uncharacterized protein</fullName>
    </submittedName>
</protein>
<feature type="region of interest" description="Disordered" evidence="1">
    <location>
        <begin position="78"/>
        <end position="102"/>
    </location>
</feature>
<dbReference type="EMBL" id="JAGTTL010000015">
    <property type="protein sequence ID" value="KAK6311397.1"/>
    <property type="molecule type" value="Genomic_DNA"/>
</dbReference>
<dbReference type="Proteomes" id="UP001356427">
    <property type="component" value="Unassembled WGS sequence"/>
</dbReference>
<evidence type="ECO:0000313" key="2">
    <source>
        <dbReference type="EMBL" id="KAK6311397.1"/>
    </source>
</evidence>
<comment type="caution">
    <text evidence="2">The sequence shown here is derived from an EMBL/GenBank/DDBJ whole genome shotgun (WGS) entry which is preliminary data.</text>
</comment>
<dbReference type="AlphaFoldDB" id="A0AAN8LMV7"/>
<gene>
    <name evidence="2" type="ORF">J4Q44_G00170610</name>
</gene>
<reference evidence="2 3" key="1">
    <citation type="submission" date="2021-04" db="EMBL/GenBank/DDBJ databases">
        <authorList>
            <person name="De Guttry C."/>
            <person name="Zahm M."/>
            <person name="Klopp C."/>
            <person name="Cabau C."/>
            <person name="Louis A."/>
            <person name="Berthelot C."/>
            <person name="Parey E."/>
            <person name="Roest Crollius H."/>
            <person name="Montfort J."/>
            <person name="Robinson-Rechavi M."/>
            <person name="Bucao C."/>
            <person name="Bouchez O."/>
            <person name="Gislard M."/>
            <person name="Lluch J."/>
            <person name="Milhes M."/>
            <person name="Lampietro C."/>
            <person name="Lopez Roques C."/>
            <person name="Donnadieu C."/>
            <person name="Braasch I."/>
            <person name="Desvignes T."/>
            <person name="Postlethwait J."/>
            <person name="Bobe J."/>
            <person name="Wedekind C."/>
            <person name="Guiguen Y."/>
        </authorList>
    </citation>
    <scope>NUCLEOTIDE SEQUENCE [LARGE SCALE GENOMIC DNA]</scope>
    <source>
        <strain evidence="2">Cs_M1</strain>
        <tissue evidence="2">Blood</tissue>
    </source>
</reference>